<reference evidence="4" key="1">
    <citation type="submission" date="2023-03" db="EMBL/GenBank/DDBJ databases">
        <title>Massive genome expansion in bonnet fungi (Mycena s.s.) driven by repeated elements and novel gene families across ecological guilds.</title>
        <authorList>
            <consortium name="Lawrence Berkeley National Laboratory"/>
            <person name="Harder C.B."/>
            <person name="Miyauchi S."/>
            <person name="Viragh M."/>
            <person name="Kuo A."/>
            <person name="Thoen E."/>
            <person name="Andreopoulos B."/>
            <person name="Lu D."/>
            <person name="Skrede I."/>
            <person name="Drula E."/>
            <person name="Henrissat B."/>
            <person name="Morin E."/>
            <person name="Kohler A."/>
            <person name="Barry K."/>
            <person name="LaButti K."/>
            <person name="Morin E."/>
            <person name="Salamov A."/>
            <person name="Lipzen A."/>
            <person name="Mereny Z."/>
            <person name="Hegedus B."/>
            <person name="Baldrian P."/>
            <person name="Stursova M."/>
            <person name="Weitz H."/>
            <person name="Taylor A."/>
            <person name="Grigoriev I.V."/>
            <person name="Nagy L.G."/>
            <person name="Martin F."/>
            <person name="Kauserud H."/>
        </authorList>
    </citation>
    <scope>NUCLEOTIDE SEQUENCE</scope>
    <source>
        <strain evidence="4">CBHHK200</strain>
    </source>
</reference>
<feature type="domain" description="CCHC-type" evidence="3">
    <location>
        <begin position="451"/>
        <end position="466"/>
    </location>
</feature>
<feature type="region of interest" description="Disordered" evidence="2">
    <location>
        <begin position="291"/>
        <end position="345"/>
    </location>
</feature>
<feature type="region of interest" description="Disordered" evidence="2">
    <location>
        <begin position="1408"/>
        <end position="1444"/>
    </location>
</feature>
<feature type="compositionally biased region" description="Acidic residues" evidence="2">
    <location>
        <begin position="594"/>
        <end position="607"/>
    </location>
</feature>
<keyword evidence="1" id="KW-0862">Zinc</keyword>
<dbReference type="EMBL" id="JARJCM010000206">
    <property type="protein sequence ID" value="KAJ7022636.1"/>
    <property type="molecule type" value="Genomic_DNA"/>
</dbReference>
<feature type="region of interest" description="Disordered" evidence="2">
    <location>
        <begin position="403"/>
        <end position="424"/>
    </location>
</feature>
<evidence type="ECO:0000256" key="2">
    <source>
        <dbReference type="SAM" id="MobiDB-lite"/>
    </source>
</evidence>
<dbReference type="Gene3D" id="2.40.70.10">
    <property type="entry name" value="Acid Proteases"/>
    <property type="match status" value="1"/>
</dbReference>
<feature type="compositionally biased region" description="Basic and acidic residues" evidence="2">
    <location>
        <begin position="651"/>
        <end position="698"/>
    </location>
</feature>
<dbReference type="GO" id="GO:0003676">
    <property type="term" value="F:nucleic acid binding"/>
    <property type="evidence" value="ECO:0007669"/>
    <property type="project" value="InterPro"/>
</dbReference>
<feature type="region of interest" description="Disordered" evidence="2">
    <location>
        <begin position="2101"/>
        <end position="2121"/>
    </location>
</feature>
<name>A0AAD6S7N2_9AGAR</name>
<feature type="region of interest" description="Disordered" evidence="2">
    <location>
        <begin position="1339"/>
        <end position="1388"/>
    </location>
</feature>
<feature type="compositionally biased region" description="Basic residues" evidence="2">
    <location>
        <begin position="319"/>
        <end position="338"/>
    </location>
</feature>
<dbReference type="InterPro" id="IPR021109">
    <property type="entry name" value="Peptidase_aspartic_dom_sf"/>
</dbReference>
<evidence type="ECO:0000313" key="5">
    <source>
        <dbReference type="Proteomes" id="UP001218188"/>
    </source>
</evidence>
<feature type="compositionally biased region" description="Acidic residues" evidence="2">
    <location>
        <begin position="291"/>
        <end position="315"/>
    </location>
</feature>
<evidence type="ECO:0000313" key="4">
    <source>
        <dbReference type="EMBL" id="KAJ7022636.1"/>
    </source>
</evidence>
<feature type="region of interest" description="Disordered" evidence="2">
    <location>
        <begin position="1486"/>
        <end position="1513"/>
    </location>
</feature>
<keyword evidence="1" id="KW-0863">Zinc-finger</keyword>
<evidence type="ECO:0000256" key="1">
    <source>
        <dbReference type="PROSITE-ProRule" id="PRU00047"/>
    </source>
</evidence>
<dbReference type="GO" id="GO:0008270">
    <property type="term" value="F:zinc ion binding"/>
    <property type="evidence" value="ECO:0007669"/>
    <property type="project" value="UniProtKB-KW"/>
</dbReference>
<feature type="region of interest" description="Disordered" evidence="2">
    <location>
        <begin position="591"/>
        <end position="776"/>
    </location>
</feature>
<feature type="region of interest" description="Disordered" evidence="2">
    <location>
        <begin position="1025"/>
        <end position="1046"/>
    </location>
</feature>
<feature type="compositionally biased region" description="Basic and acidic residues" evidence="2">
    <location>
        <begin position="1422"/>
        <end position="1432"/>
    </location>
</feature>
<feature type="compositionally biased region" description="Basic and acidic residues" evidence="2">
    <location>
        <begin position="539"/>
        <end position="548"/>
    </location>
</feature>
<feature type="region of interest" description="Disordered" evidence="2">
    <location>
        <begin position="1"/>
        <end position="101"/>
    </location>
</feature>
<proteinExistence type="predicted"/>
<keyword evidence="1" id="KW-0479">Metal-binding</keyword>
<accession>A0AAD6S7N2</accession>
<feature type="compositionally biased region" description="Acidic residues" evidence="2">
    <location>
        <begin position="549"/>
        <end position="561"/>
    </location>
</feature>
<feature type="compositionally biased region" description="Basic and acidic residues" evidence="2">
    <location>
        <begin position="1339"/>
        <end position="1357"/>
    </location>
</feature>
<feature type="region of interest" description="Disordered" evidence="2">
    <location>
        <begin position="1895"/>
        <end position="1961"/>
    </location>
</feature>
<feature type="region of interest" description="Disordered" evidence="2">
    <location>
        <begin position="1792"/>
        <end position="1816"/>
    </location>
</feature>
<feature type="compositionally biased region" description="Low complexity" evidence="2">
    <location>
        <begin position="1803"/>
        <end position="1812"/>
    </location>
</feature>
<feature type="compositionally biased region" description="Acidic residues" evidence="2">
    <location>
        <begin position="2104"/>
        <end position="2116"/>
    </location>
</feature>
<gene>
    <name evidence="4" type="ORF">C8F04DRAFT_1272446</name>
</gene>
<feature type="compositionally biased region" description="Low complexity" evidence="2">
    <location>
        <begin position="50"/>
        <end position="63"/>
    </location>
</feature>
<feature type="compositionally biased region" description="Basic and acidic residues" evidence="2">
    <location>
        <begin position="40"/>
        <end position="49"/>
    </location>
</feature>
<dbReference type="PROSITE" id="PS50158">
    <property type="entry name" value="ZF_CCHC"/>
    <property type="match status" value="1"/>
</dbReference>
<organism evidence="4 5">
    <name type="scientific">Mycena alexandri</name>
    <dbReference type="NCBI Taxonomy" id="1745969"/>
    <lineage>
        <taxon>Eukaryota</taxon>
        <taxon>Fungi</taxon>
        <taxon>Dikarya</taxon>
        <taxon>Basidiomycota</taxon>
        <taxon>Agaricomycotina</taxon>
        <taxon>Agaricomycetes</taxon>
        <taxon>Agaricomycetidae</taxon>
        <taxon>Agaricales</taxon>
        <taxon>Marasmiineae</taxon>
        <taxon>Mycenaceae</taxon>
        <taxon>Mycena</taxon>
    </lineage>
</organism>
<sequence>MDPEEYQRLLNLQRQFEEEEDFKAGPQAGPSRPPYKSHKSKGDPDDSDAHSSGSSPSSLSSSGKPERPERMPPPPPPHSFSAPLRTTYDMPIRGSKDAPKTFRGKYTDVQRWVDHYEQLLNKCRIIDEQERCEHILAYCSIDVQNVIQTMESFERSRWTRLKKEILRHFDAERVYQKYKPADVEKYAMKKRQETCYSLTQWRKYFIKYNSIAGGPLTKGYLSREDYNAYFLIGIQRPLRQILENRILQANPYRNDEAQYTIREINEAAEWYFRRNRYESLMVRAADLGEELDDDFSGNESDSDVSGSDDDESDYDEFLRKKKQRAKKKKQERTKKVTTKKVATDRGTQKFQGNEEEIAGMIRKLNAMRLDDPEYAPIYYKVMVMDSSGTAEKCVKPPVVERGESARVQFSRPPPLRPSPEARANTPASYPNNIPLAAAGANGPSGAGAPGCFGCDEPGHRISECRRVGELLANGVIVRSEDGRRLIMSNGAWIRRNIGESLVSAAGRIAAANTPRVMLNYVEDLWGQEDKVSHFYQLESRDGRTGHGDSDDDDTGEAGSEEESWKDLKILRDRRSAVSNFYRAESRRAQIVELESSEEESTADEEEDANQRIYLTMPRQVSGGEASVNAADRTEPSTRKARRFALDGVYPPRRERPQRGEVKDLHKEAQNAEVPLRRERPATTEPAPGRERSADKISDRPTASPKTDTVPNIQPFEARRVRSAEGDIEMPESGGKTKKPASQKKNDEQNQKGAGQLNEEEKGPNPASGRQSELSATVDKKAVLDRIMDTQIPMSLRELFVTSKEIRTEIQDLIKVKNVRAVLLGSTRHHPLIASLNWPREEGVLIKIDMTTNGKQVCAIIDTGSQLDVVRADIAALFIGRSVDMSQVTNMKDANGGRGQLQGQIQGVEFNCGGAVTSANLWVSQKAPFELLLGRPWQRGNLVSIDERAEGTYLIFKDRETRKPRYELLAVPYDGPMGDFRTGGANQYQSFVLWKEEESGRLSGEDREWKAHSSCLAGYGKRLETQSSRQNAITERRTNESGSPTHPASAAELAVASWSLVRAFIEVWTFIVLLTLNRAVTRVRKGTVGEVYKDEHDVTIASPNPTRLWQLLMSLSHPLIDQPPVFSSHPRSSGAPVVPEQFQYLSRQTYSEPPVPVVRINNSGPIDTVEDAVARQWKKIATNQPIDVDPTFSAAPQSEYYGSVTLPNGQELHRSSAQNVFRVFRNRETGLPYTLSCHEFSFHLTTPRNPHQTWNLELVYPNNTRLFDAMKTMSPLDADDDVGFPVHATQQSPPLVPMAQRLRVSTELPAGFQSTYVPQLPMNIFADSTVQTLEAEARRLNDERGVRPEDTISGRSDETQLDIEATNTLRAIPRPPTARHPREEELDDDVHRRAQVSLSLDDDIFHANSSSSRRNYSLPSQEETFRDASDESAARGQRVYEPPFSNSYSDLPDLVDFSDSESSIDMGICGLCLEAQHRSTRDCPLFGPKERRTYDASAEGEPESNYEGESKQDGEAWRNYHEDDSYPCRVLDEFTIEMRRVLDVALGPTLKEWMSMPLSEPLTYQALARTAREARVAFEMYTNDTNVRLAEMREKNRTMREQGLEEEWERQIAEESSRVIEKMQKEADSVARAMAEEMDARLATQTLAARVRAKMQEESERRAEDPNYIGSFSPLDNHTADIPNAANPISSHLATLVPPTYNLRRGRAITRAHWSSSGSDSSESSGSSFEEVVCAIPRFALGERLSTLDVEDVVSDDSNWSVEAFNANPTWIIDEAIARMQVRALRGVDSLSADYPASSRDSESLSSYASSESHPGRRVATQALQEALVEWAQDGMDRVQGINRYADDMACEPGQRALDLLHGPLAHFVDYETMAADGAMFSPLPEVSVAVHLSPTHPATSQTPAQRDDADAWSEDSVEVVTSGTHAVDLAIQPMHPNGNKRKRSEEEDEASGQTGRRKKFPTGLTDSRIIELFAGVRLGILEAARRVEDIAMHHFEISEHSFPAYFTQHPLLHDLEAAKIQVLAHTLQRGGRAQPATMLKELLAVRLRDEYAISHLLNAGYLEDNFPEETSRYWELMGVWPDRMDPEDHYRLANLPRFWHSDSESDSSADESVGDADDGRSESLSIDMELPLEYPPIANERPPTGIDYNDSAVPSYDNPPPFDGRVSAQITALLNNEPVTVRAWEIFKEAAAIRAEFFQHVPAHTSVQPTHADVGTQTNGVHHGDSVDSDHDDFILLEGNALRLEFN</sequence>
<comment type="caution">
    <text evidence="4">The sequence shown here is derived from an EMBL/GenBank/DDBJ whole genome shotgun (WGS) entry which is preliminary data.</text>
</comment>
<evidence type="ECO:0000259" key="3">
    <source>
        <dbReference type="PROSITE" id="PS50158"/>
    </source>
</evidence>
<dbReference type="InterPro" id="IPR001878">
    <property type="entry name" value="Znf_CCHC"/>
</dbReference>
<dbReference type="Proteomes" id="UP001218188">
    <property type="component" value="Unassembled WGS sequence"/>
</dbReference>
<protein>
    <recommendedName>
        <fullName evidence="3">CCHC-type domain-containing protein</fullName>
    </recommendedName>
</protein>
<dbReference type="CDD" id="cd00303">
    <property type="entry name" value="retropepsin_like"/>
    <property type="match status" value="1"/>
</dbReference>
<feature type="region of interest" description="Disordered" evidence="2">
    <location>
        <begin position="539"/>
        <end position="562"/>
    </location>
</feature>
<keyword evidence="5" id="KW-1185">Reference proteome</keyword>